<organism evidence="2 3">
    <name type="scientific">Streptomyces ortus</name>
    <dbReference type="NCBI Taxonomy" id="2867268"/>
    <lineage>
        <taxon>Bacteria</taxon>
        <taxon>Bacillati</taxon>
        <taxon>Actinomycetota</taxon>
        <taxon>Actinomycetes</taxon>
        <taxon>Kitasatosporales</taxon>
        <taxon>Streptomycetaceae</taxon>
        <taxon>Streptomyces</taxon>
    </lineage>
</organism>
<feature type="signal peptide" evidence="1">
    <location>
        <begin position="1"/>
        <end position="31"/>
    </location>
</feature>
<keyword evidence="1" id="KW-0732">Signal</keyword>
<gene>
    <name evidence="2" type="ORF">K3769_25900</name>
</gene>
<proteinExistence type="predicted"/>
<dbReference type="InterPro" id="IPR006311">
    <property type="entry name" value="TAT_signal"/>
</dbReference>
<keyword evidence="3" id="KW-1185">Reference proteome</keyword>
<evidence type="ECO:0000256" key="1">
    <source>
        <dbReference type="SAM" id="SignalP"/>
    </source>
</evidence>
<accession>A0ABT3V856</accession>
<evidence type="ECO:0000313" key="2">
    <source>
        <dbReference type="EMBL" id="MCX4236144.1"/>
    </source>
</evidence>
<dbReference type="PROSITE" id="PS51318">
    <property type="entry name" value="TAT"/>
    <property type="match status" value="1"/>
</dbReference>
<reference evidence="2" key="1">
    <citation type="journal article" date="2022" name="bioRxiv">
        <title>Discovery and biosynthetic assessment of Streptomyces ortus sp nov. isolated from a deep-sea sponge.</title>
        <authorList>
            <person name="Williams S.E."/>
        </authorList>
    </citation>
    <scope>NUCLEOTIDE SEQUENCE</scope>
    <source>
        <strain evidence="2">A15ISP2-DRY2</strain>
    </source>
</reference>
<dbReference type="Proteomes" id="UP001165590">
    <property type="component" value="Unassembled WGS sequence"/>
</dbReference>
<feature type="chain" id="PRO_5047294396" description="Secreted protein" evidence="1">
    <location>
        <begin position="32"/>
        <end position="170"/>
    </location>
</feature>
<name>A0ABT3V856_9ACTN</name>
<comment type="caution">
    <text evidence="2">The sequence shown here is derived from an EMBL/GenBank/DDBJ whole genome shotgun (WGS) entry which is preliminary data.</text>
</comment>
<protein>
    <recommendedName>
        <fullName evidence="4">Secreted protein</fullName>
    </recommendedName>
</protein>
<evidence type="ECO:0000313" key="3">
    <source>
        <dbReference type="Proteomes" id="UP001165590"/>
    </source>
</evidence>
<sequence length="170" mass="17081">MNSIRRIFSMGTAALVLGAGLLAGSSGAAQAAPSDCVGGAKGFTDIPDSLSGRGVGGAGAVIANFGGTPWAVASYQMHTGNVGGTSMGWGVLSTSSSTWGPGAVGWVWMDVTNDNKVSWIQCGPFTTSASGARITTPAYPTSNSASRAFRVCAQVTSPSPVSGITCTPWW</sequence>
<dbReference type="EMBL" id="JAIFZO010000002">
    <property type="protein sequence ID" value="MCX4236144.1"/>
    <property type="molecule type" value="Genomic_DNA"/>
</dbReference>
<evidence type="ECO:0008006" key="4">
    <source>
        <dbReference type="Google" id="ProtNLM"/>
    </source>
</evidence>
<dbReference type="RefSeq" id="WP_267028698.1">
    <property type="nucleotide sequence ID" value="NZ_JAIFZO010000002.1"/>
</dbReference>